<evidence type="ECO:0000313" key="6">
    <source>
        <dbReference type="EMBL" id="EFB14763.1"/>
    </source>
</evidence>
<dbReference type="AlphaFoldDB" id="D2HJ94"/>
<dbReference type="SUPFAM" id="SSF48726">
    <property type="entry name" value="Immunoglobulin"/>
    <property type="match status" value="1"/>
</dbReference>
<name>D2HJ94_AILME</name>
<dbReference type="InterPro" id="IPR050150">
    <property type="entry name" value="IgV_Light_Chain"/>
</dbReference>
<dbReference type="STRING" id="9646.ENSAMEP00000010701"/>
<evidence type="ECO:0000256" key="3">
    <source>
        <dbReference type="ARBA" id="ARBA00043265"/>
    </source>
</evidence>
<dbReference type="InParanoid" id="D2HJ94"/>
<evidence type="ECO:0000256" key="4">
    <source>
        <dbReference type="SAM" id="SignalP"/>
    </source>
</evidence>
<dbReference type="eggNOG" id="ENOG502S3KF">
    <property type="taxonomic scope" value="Eukaryota"/>
</dbReference>
<dbReference type="Gene3D" id="2.60.40.10">
    <property type="entry name" value="Immunoglobulins"/>
    <property type="match status" value="1"/>
</dbReference>
<dbReference type="HOGENOM" id="CLU_077975_4_1_1"/>
<dbReference type="GO" id="GO:0019814">
    <property type="term" value="C:immunoglobulin complex"/>
    <property type="evidence" value="ECO:0007669"/>
    <property type="project" value="UniProtKB-KW"/>
</dbReference>
<dbReference type="GO" id="GO:0002250">
    <property type="term" value="P:adaptive immune response"/>
    <property type="evidence" value="ECO:0007669"/>
    <property type="project" value="UniProtKB-KW"/>
</dbReference>
<keyword evidence="2" id="KW-1064">Adaptive immunity</keyword>
<proteinExistence type="predicted"/>
<reference evidence="6" key="1">
    <citation type="journal article" date="2010" name="Nature">
        <title>The sequence and de novo assembly of the giant panda genome.</title>
        <authorList>
            <person name="Li R."/>
            <person name="Fan W."/>
            <person name="Tian G."/>
            <person name="Zhu H."/>
            <person name="He L."/>
            <person name="Cai J."/>
            <person name="Huang Q."/>
            <person name="Cai Q."/>
            <person name="Li B."/>
            <person name="Bai Y."/>
            <person name="Zhang Z."/>
            <person name="Zhang Y."/>
            <person name="Wang W."/>
            <person name="Li J."/>
            <person name="Wei F."/>
            <person name="Li H."/>
            <person name="Jian M."/>
            <person name="Li J."/>
            <person name="Zhang Z."/>
            <person name="Nielsen R."/>
            <person name="Li D."/>
            <person name="Gu W."/>
            <person name="Yang Z."/>
            <person name="Xuan Z."/>
            <person name="Ryder O.A."/>
            <person name="Leung F.C."/>
            <person name="Zhou Y."/>
            <person name="Cao J."/>
            <person name="Sun X."/>
            <person name="Fu Y."/>
            <person name="Fang X."/>
            <person name="Guo X."/>
            <person name="Wang B."/>
            <person name="Hou R."/>
            <person name="Shen F."/>
            <person name="Mu B."/>
            <person name="Ni P."/>
            <person name="Lin R."/>
            <person name="Qian W."/>
            <person name="Wang G."/>
            <person name="Yu C."/>
            <person name="Nie W."/>
            <person name="Wang J."/>
            <person name="Wu Z."/>
            <person name="Liang H."/>
            <person name="Min J."/>
            <person name="Wu Q."/>
            <person name="Cheng S."/>
            <person name="Ruan J."/>
            <person name="Wang M."/>
            <person name="Shi Z."/>
            <person name="Wen M."/>
            <person name="Liu B."/>
            <person name="Ren X."/>
            <person name="Zheng H."/>
            <person name="Dong D."/>
            <person name="Cook K."/>
            <person name="Shan G."/>
            <person name="Zhang H."/>
            <person name="Kosiol C."/>
            <person name="Xie X."/>
            <person name="Lu Z."/>
            <person name="Zheng H."/>
            <person name="Li Y."/>
            <person name="Steiner C.C."/>
            <person name="Lam T.T."/>
            <person name="Lin S."/>
            <person name="Zhang Q."/>
            <person name="Li G."/>
            <person name="Tian J."/>
            <person name="Gong T."/>
            <person name="Liu H."/>
            <person name="Zhang D."/>
            <person name="Fang L."/>
            <person name="Ye C."/>
            <person name="Zhang J."/>
            <person name="Hu W."/>
            <person name="Xu A."/>
            <person name="Ren Y."/>
            <person name="Zhang G."/>
            <person name="Bruford M.W."/>
            <person name="Li Q."/>
            <person name="Ma L."/>
            <person name="Guo Y."/>
            <person name="An N."/>
            <person name="Hu Y."/>
            <person name="Zheng Y."/>
            <person name="Shi Y."/>
            <person name="Li Z."/>
            <person name="Liu Q."/>
            <person name="Chen Y."/>
            <person name="Zhao J."/>
            <person name="Qu N."/>
            <person name="Zhao S."/>
            <person name="Tian F."/>
            <person name="Wang X."/>
            <person name="Wang H."/>
            <person name="Xu L."/>
            <person name="Liu X."/>
            <person name="Vinar T."/>
            <person name="Wang Y."/>
            <person name="Lam T.W."/>
            <person name="Yiu S.M."/>
            <person name="Liu S."/>
            <person name="Zhang H."/>
            <person name="Li D."/>
            <person name="Huang Y."/>
            <person name="Wang X."/>
            <person name="Yang G."/>
            <person name="Jiang Z."/>
            <person name="Wang J."/>
            <person name="Qin N."/>
            <person name="Li L."/>
            <person name="Li J."/>
            <person name="Bolund L."/>
            <person name="Kristiansen K."/>
            <person name="Wong G.K."/>
            <person name="Olson M."/>
            <person name="Zhang X."/>
            <person name="Li S."/>
            <person name="Yang H."/>
            <person name="Wang J."/>
            <person name="Wang J."/>
        </authorList>
    </citation>
    <scope>NUCLEOTIDE SEQUENCE [LARGE SCALE GENOMIC DNA]</scope>
</reference>
<evidence type="ECO:0000256" key="2">
    <source>
        <dbReference type="ARBA" id="ARBA00023130"/>
    </source>
</evidence>
<organism evidence="6">
    <name type="scientific">Ailuropoda melanoleuca</name>
    <name type="common">Giant panda</name>
    <dbReference type="NCBI Taxonomy" id="9646"/>
    <lineage>
        <taxon>Eukaryota</taxon>
        <taxon>Metazoa</taxon>
        <taxon>Chordata</taxon>
        <taxon>Craniata</taxon>
        <taxon>Vertebrata</taxon>
        <taxon>Euteleostomi</taxon>
        <taxon>Mammalia</taxon>
        <taxon>Eutheria</taxon>
        <taxon>Laurasiatheria</taxon>
        <taxon>Carnivora</taxon>
        <taxon>Caniformia</taxon>
        <taxon>Ursidae</taxon>
        <taxon>Ailuropoda</taxon>
    </lineage>
</organism>
<dbReference type="FunFam" id="2.60.40.10:FF:000350">
    <property type="entry name" value="Immunoglobulin kappa chain variable 18-36"/>
    <property type="match status" value="1"/>
</dbReference>
<feature type="signal peptide" evidence="4">
    <location>
        <begin position="1"/>
        <end position="20"/>
    </location>
</feature>
<keyword evidence="3" id="KW-1280">Immunoglobulin</keyword>
<dbReference type="PROSITE" id="PS50835">
    <property type="entry name" value="IG_LIKE"/>
    <property type="match status" value="1"/>
</dbReference>
<sequence>MEAPAQLLCLLLLWLPGSTGEIVMTQSPASLPLSPGEKATFNCRASQSVSSYVAWYQQKAGQAPRLLIYHASSRATGIPDRFSGSGSGTDFTLTISSLQAEDVAVYYCQQYNSGCP</sequence>
<evidence type="ECO:0000256" key="1">
    <source>
        <dbReference type="ARBA" id="ARBA00022859"/>
    </source>
</evidence>
<dbReference type="InterPro" id="IPR013783">
    <property type="entry name" value="Ig-like_fold"/>
</dbReference>
<keyword evidence="4" id="KW-0732">Signal</keyword>
<feature type="chain" id="PRO_5015088325" description="Ig-like domain-containing protein" evidence="4">
    <location>
        <begin position="21"/>
        <end position="116"/>
    </location>
</feature>
<dbReference type="InterPro" id="IPR013106">
    <property type="entry name" value="Ig_V-set"/>
</dbReference>
<gene>
    <name evidence="6" type="ORF">PANDA_011358</name>
</gene>
<keyword evidence="1" id="KW-0391">Immunity</keyword>
<dbReference type="Pfam" id="PF07686">
    <property type="entry name" value="V-set"/>
    <property type="match status" value="1"/>
</dbReference>
<protein>
    <recommendedName>
        <fullName evidence="5">Ig-like domain-containing protein</fullName>
    </recommendedName>
</protein>
<feature type="domain" description="Ig-like" evidence="5">
    <location>
        <begin position="16"/>
        <end position="116"/>
    </location>
</feature>
<dbReference type="SMART" id="SM00409">
    <property type="entry name" value="IG"/>
    <property type="match status" value="1"/>
</dbReference>
<dbReference type="PANTHER" id="PTHR23267">
    <property type="entry name" value="IMMUNOGLOBULIN LIGHT CHAIN"/>
    <property type="match status" value="1"/>
</dbReference>
<dbReference type="InterPro" id="IPR003599">
    <property type="entry name" value="Ig_sub"/>
</dbReference>
<dbReference type="EMBL" id="GL192908">
    <property type="protein sequence ID" value="EFB14763.1"/>
    <property type="molecule type" value="Genomic_DNA"/>
</dbReference>
<dbReference type="InterPro" id="IPR007110">
    <property type="entry name" value="Ig-like_dom"/>
</dbReference>
<accession>D2HJ94</accession>
<dbReference type="SMART" id="SM00406">
    <property type="entry name" value="IGv"/>
    <property type="match status" value="1"/>
</dbReference>
<feature type="non-terminal residue" evidence="6">
    <location>
        <position position="116"/>
    </location>
</feature>
<dbReference type="GO" id="GO:0005576">
    <property type="term" value="C:extracellular region"/>
    <property type="evidence" value="ECO:0007669"/>
    <property type="project" value="UniProtKB-ARBA"/>
</dbReference>
<dbReference type="GO" id="GO:0005886">
    <property type="term" value="C:plasma membrane"/>
    <property type="evidence" value="ECO:0007669"/>
    <property type="project" value="UniProtKB-ARBA"/>
</dbReference>
<evidence type="ECO:0000259" key="5">
    <source>
        <dbReference type="PROSITE" id="PS50835"/>
    </source>
</evidence>
<dbReference type="InterPro" id="IPR036179">
    <property type="entry name" value="Ig-like_dom_sf"/>
</dbReference>
<dbReference type="OMA" id="CHQYNIG"/>